<dbReference type="AlphaFoldDB" id="A0A8J2RLR5"/>
<evidence type="ECO:0000313" key="2">
    <source>
        <dbReference type="Proteomes" id="UP000789390"/>
    </source>
</evidence>
<protein>
    <recommendedName>
        <fullName evidence="3">DNA helicase</fullName>
    </recommendedName>
</protein>
<evidence type="ECO:0008006" key="3">
    <source>
        <dbReference type="Google" id="ProtNLM"/>
    </source>
</evidence>
<dbReference type="Pfam" id="PF13245">
    <property type="entry name" value="AAA_19"/>
    <property type="match status" value="1"/>
</dbReference>
<name>A0A8J2RLR5_9CRUS</name>
<organism evidence="1 2">
    <name type="scientific">Daphnia galeata</name>
    <dbReference type="NCBI Taxonomy" id="27404"/>
    <lineage>
        <taxon>Eukaryota</taxon>
        <taxon>Metazoa</taxon>
        <taxon>Ecdysozoa</taxon>
        <taxon>Arthropoda</taxon>
        <taxon>Crustacea</taxon>
        <taxon>Branchiopoda</taxon>
        <taxon>Diplostraca</taxon>
        <taxon>Cladocera</taxon>
        <taxon>Anomopoda</taxon>
        <taxon>Daphniidae</taxon>
        <taxon>Daphnia</taxon>
    </lineage>
</organism>
<gene>
    <name evidence="1" type="ORF">DGAL_LOCUS6559</name>
</gene>
<evidence type="ECO:0000313" key="1">
    <source>
        <dbReference type="EMBL" id="CAH0103882.1"/>
    </source>
</evidence>
<sequence length="693" mass="79063">MSVLNCNNCTKYVKDQKLSMYYGAYTSKHNSDCEKALAETLLAIEKPGEKTLKQQEMARQQVIEKYSIGLEKLLSAIRASTNGDTIGGPLAAFVLLGNEIFAMSHQTAVLPLTQAIAYLEKETIYANITRQEQAAVTLKRIPTAKMNRIHNESYINILPTIHNTGTEGHRERIDERWPKYLAKRLPVLKSLEDSSELLPEEKQERREEYAKGVLTMFISFRENTDLVAVGETWIQNYYESFCRSSSDRESLEFSKPDIEDLVRQEKESLEINEVNVIDFNEADENNVEAAQVLTDDPYIRVLESLKENPMDLPTRTWPPTTTHYDAMLAVQQLPSKSKQKFVLPGRASLGFSMDDSNPTPEHTHINTNLDKPFGTRVDLLENLEKALDDHLHKNILSDGTEPTLQEPNFPSLQDQSQLWSLNKQQLDAFLFRNVTAHSFHQQTSGKRKEFKYNIENQETRLVFRWLFPTNRHLVMFLAGSGGMGKSRIIKCSKDFTLPWHSVAATVICASSGVAAMLIEGCTLLAALGNGVRMHPPHPTLDQISAWSEVGILIIDEFSMVTPQMLSLNSIRSSNGRQLWKTCLSDVIELQQNHRQQDAEWAEALENFRINKPTQENVDLVSSRFMFDNATTIKSPLKFTMTAVPFYDMREMALRYCERRLMEKMPDIMDARDWRTHGVLLIKAQIQPLKTTRP</sequence>
<comment type="caution">
    <text evidence="1">The sequence shown here is derived from an EMBL/GenBank/DDBJ whole genome shotgun (WGS) entry which is preliminary data.</text>
</comment>
<reference evidence="1" key="1">
    <citation type="submission" date="2021-11" db="EMBL/GenBank/DDBJ databases">
        <authorList>
            <person name="Schell T."/>
        </authorList>
    </citation>
    <scope>NUCLEOTIDE SEQUENCE</scope>
    <source>
        <strain evidence="1">M5</strain>
    </source>
</reference>
<dbReference type="InterPro" id="IPR027417">
    <property type="entry name" value="P-loop_NTPase"/>
</dbReference>
<dbReference type="PANTHER" id="PTHR47642">
    <property type="entry name" value="ATP-DEPENDENT DNA HELICASE"/>
    <property type="match status" value="1"/>
</dbReference>
<dbReference type="OrthoDB" id="416437at2759"/>
<dbReference type="InterPro" id="IPR051055">
    <property type="entry name" value="PIF1_helicase"/>
</dbReference>
<dbReference type="Gene3D" id="3.40.50.300">
    <property type="entry name" value="P-loop containing nucleotide triphosphate hydrolases"/>
    <property type="match status" value="1"/>
</dbReference>
<dbReference type="Proteomes" id="UP000789390">
    <property type="component" value="Unassembled WGS sequence"/>
</dbReference>
<dbReference type="EMBL" id="CAKKLH010000118">
    <property type="protein sequence ID" value="CAH0103882.1"/>
    <property type="molecule type" value="Genomic_DNA"/>
</dbReference>
<dbReference type="PANTHER" id="PTHR47642:SF5">
    <property type="entry name" value="ATP-DEPENDENT DNA HELICASE"/>
    <property type="match status" value="1"/>
</dbReference>
<proteinExistence type="predicted"/>
<keyword evidence="2" id="KW-1185">Reference proteome</keyword>
<accession>A0A8J2RLR5</accession>